<dbReference type="PANTHER" id="PTHR43156">
    <property type="entry name" value="STAGE II SPORULATION PROTEIN E-RELATED"/>
    <property type="match status" value="1"/>
</dbReference>
<dbReference type="CDD" id="cd00130">
    <property type="entry name" value="PAS"/>
    <property type="match status" value="1"/>
</dbReference>
<dbReference type="NCBIfam" id="TIGR00229">
    <property type="entry name" value="sensory_box"/>
    <property type="match status" value="1"/>
</dbReference>
<dbReference type="SUPFAM" id="SSF55781">
    <property type="entry name" value="GAF domain-like"/>
    <property type="match status" value="1"/>
</dbReference>
<dbReference type="SUPFAM" id="SSF55874">
    <property type="entry name" value="ATPase domain of HSP90 chaperone/DNA topoisomerase II/histidine kinase"/>
    <property type="match status" value="1"/>
</dbReference>
<dbReference type="Pfam" id="PF01590">
    <property type="entry name" value="GAF"/>
    <property type="match status" value="1"/>
</dbReference>
<dbReference type="Pfam" id="PF08448">
    <property type="entry name" value="PAS_4"/>
    <property type="match status" value="1"/>
</dbReference>
<feature type="compositionally biased region" description="Basic residues" evidence="2">
    <location>
        <begin position="168"/>
        <end position="178"/>
    </location>
</feature>
<dbReference type="SUPFAM" id="SSF81606">
    <property type="entry name" value="PP2C-like"/>
    <property type="match status" value="1"/>
</dbReference>
<proteinExistence type="predicted"/>
<dbReference type="PROSITE" id="PS50112">
    <property type="entry name" value="PAS"/>
    <property type="match status" value="1"/>
</dbReference>
<evidence type="ECO:0000259" key="3">
    <source>
        <dbReference type="PROSITE" id="PS50112"/>
    </source>
</evidence>
<dbReference type="RefSeq" id="WP_369243722.1">
    <property type="nucleotide sequence ID" value="NZ_CP163443.1"/>
</dbReference>
<dbReference type="InterPro" id="IPR013656">
    <property type="entry name" value="PAS_4"/>
</dbReference>
<feature type="region of interest" description="Disordered" evidence="2">
    <location>
        <begin position="165"/>
        <end position="202"/>
    </location>
</feature>
<evidence type="ECO:0000256" key="2">
    <source>
        <dbReference type="SAM" id="MobiDB-lite"/>
    </source>
</evidence>
<dbReference type="InterPro" id="IPR003594">
    <property type="entry name" value="HATPase_dom"/>
</dbReference>
<dbReference type="InterPro" id="IPR014922">
    <property type="entry name" value="YdhG-like"/>
</dbReference>
<dbReference type="FunFam" id="3.60.40.10:FF:000031">
    <property type="entry name" value="PAS sensor protein"/>
    <property type="match status" value="1"/>
</dbReference>
<feature type="compositionally biased region" description="Polar residues" evidence="2">
    <location>
        <begin position="1035"/>
        <end position="1050"/>
    </location>
</feature>
<reference evidence="4" key="1">
    <citation type="submission" date="2024-07" db="EMBL/GenBank/DDBJ databases">
        <authorList>
            <person name="Yu S.T."/>
        </authorList>
    </citation>
    <scope>NUCLEOTIDE SEQUENCE</scope>
    <source>
        <strain evidence="4">R41</strain>
    </source>
</reference>
<dbReference type="SMART" id="SM00091">
    <property type="entry name" value="PAS"/>
    <property type="match status" value="2"/>
</dbReference>
<dbReference type="Pfam" id="PF00989">
    <property type="entry name" value="PAS"/>
    <property type="match status" value="1"/>
</dbReference>
<dbReference type="InterPro" id="IPR000014">
    <property type="entry name" value="PAS"/>
</dbReference>
<gene>
    <name evidence="4" type="ORF">AB5J53_00870</name>
</gene>
<dbReference type="Gene3D" id="3.30.565.10">
    <property type="entry name" value="Histidine kinase-like ATPase, C-terminal domain"/>
    <property type="match status" value="1"/>
</dbReference>
<dbReference type="AlphaFoldDB" id="A0AB39R301"/>
<dbReference type="GO" id="GO:0006355">
    <property type="term" value="P:regulation of DNA-templated transcription"/>
    <property type="evidence" value="ECO:0007669"/>
    <property type="project" value="InterPro"/>
</dbReference>
<protein>
    <submittedName>
        <fullName evidence="4">SpoIIE family protein phosphatase</fullName>
    </submittedName>
</protein>
<dbReference type="InterPro" id="IPR001932">
    <property type="entry name" value="PPM-type_phosphatase-like_dom"/>
</dbReference>
<name>A0AB39R301_9ACTN</name>
<dbReference type="InterPro" id="IPR003018">
    <property type="entry name" value="GAF"/>
</dbReference>
<dbReference type="EMBL" id="CP163443">
    <property type="protein sequence ID" value="XDQ50367.1"/>
    <property type="molecule type" value="Genomic_DNA"/>
</dbReference>
<dbReference type="SMART" id="SM00065">
    <property type="entry name" value="GAF"/>
    <property type="match status" value="1"/>
</dbReference>
<dbReference type="Pfam" id="PF08818">
    <property type="entry name" value="DUF1801"/>
    <property type="match status" value="1"/>
</dbReference>
<dbReference type="Gene3D" id="3.90.1150.200">
    <property type="match status" value="1"/>
</dbReference>
<feature type="region of interest" description="Disordered" evidence="2">
    <location>
        <begin position="1029"/>
        <end position="1050"/>
    </location>
</feature>
<dbReference type="InterPro" id="IPR029016">
    <property type="entry name" value="GAF-like_dom_sf"/>
</dbReference>
<dbReference type="GO" id="GO:0016791">
    <property type="term" value="F:phosphatase activity"/>
    <property type="evidence" value="ECO:0007669"/>
    <property type="project" value="TreeGrafter"/>
</dbReference>
<dbReference type="InterPro" id="IPR036890">
    <property type="entry name" value="HATPase_C_sf"/>
</dbReference>
<organism evidence="4">
    <name type="scientific">Streptomyces sp. R41</name>
    <dbReference type="NCBI Taxonomy" id="3238632"/>
    <lineage>
        <taxon>Bacteria</taxon>
        <taxon>Bacillati</taxon>
        <taxon>Actinomycetota</taxon>
        <taxon>Actinomycetes</taxon>
        <taxon>Kitasatosporales</taxon>
        <taxon>Streptomycetaceae</taxon>
        <taxon>Streptomyces</taxon>
    </lineage>
</organism>
<keyword evidence="1" id="KW-0378">Hydrolase</keyword>
<dbReference type="SUPFAM" id="SSF55785">
    <property type="entry name" value="PYP-like sensor domain (PAS domain)"/>
    <property type="match status" value="2"/>
</dbReference>
<dbReference type="Pfam" id="PF13581">
    <property type="entry name" value="HATPase_c_2"/>
    <property type="match status" value="1"/>
</dbReference>
<dbReference type="PANTHER" id="PTHR43156:SF2">
    <property type="entry name" value="STAGE II SPORULATION PROTEIN E"/>
    <property type="match status" value="1"/>
</dbReference>
<dbReference type="FunFam" id="3.30.565.10:FF:000028">
    <property type="entry name" value="PAS sensor protein"/>
    <property type="match status" value="1"/>
</dbReference>
<dbReference type="InterPro" id="IPR052016">
    <property type="entry name" value="Bact_Sigma-Reg"/>
</dbReference>
<feature type="domain" description="PAS" evidence="3">
    <location>
        <begin position="231"/>
        <end position="277"/>
    </location>
</feature>
<evidence type="ECO:0000313" key="4">
    <source>
        <dbReference type="EMBL" id="XDQ50367.1"/>
    </source>
</evidence>
<dbReference type="InterPro" id="IPR036457">
    <property type="entry name" value="PPM-type-like_dom_sf"/>
</dbReference>
<dbReference type="CDD" id="cd16936">
    <property type="entry name" value="HATPase_RsbW-like"/>
    <property type="match status" value="1"/>
</dbReference>
<dbReference type="InterPro" id="IPR013767">
    <property type="entry name" value="PAS_fold"/>
</dbReference>
<dbReference type="SUPFAM" id="SSF159888">
    <property type="entry name" value="YdhG-like"/>
    <property type="match status" value="1"/>
</dbReference>
<dbReference type="Gene3D" id="3.60.40.10">
    <property type="entry name" value="PPM-type phosphatase domain"/>
    <property type="match status" value="1"/>
</dbReference>
<dbReference type="InterPro" id="IPR035965">
    <property type="entry name" value="PAS-like_dom_sf"/>
</dbReference>
<sequence length="1050" mass="115229">MVRSEAETVDGYLAEVPEERRHALTRLRKLCREELQGFDEVMAYGMPAYERDGAAEIAFASQKQYVSFYLMRSDVRQAFEQRLAGPDMGKGCLRFRRPENIDFVLLRELLKATAARPGQDLLIPAGRLCRPAPGRAREQAETRRHGLVGPTVTRRRRARFRWGAARRGIPRRPVHPSRRPSTAGSPSHRRGGRQHLVGGTCPRKAVDRRETVVLRIRPLEGIRTMATEGMAYEYLAEPFDITRAAVVGIDAHGLIERWSKGAQALLGYRAREVLGRSAASLLTGGADLASAVSEPCRAGNGWEGLVAARHRAGHRVELALRTCPLQDGGGRRSWLAVVTEVSSLRRWELGQAVLRGLLDQSPIGIAVVDTELRYQLVNRALERMDGVPLELRVGRRVGQAVPGEAESTLEWQARQALDSGQTLLTFQHAVPEPDEPLRGDRERVRLCASFRLQDRTSRVLGVCHTAVDVTDQGRARRRLALVNEASSRIGTTLDLDRTVRELAEIVVPQVADFVAVDLLETVLAARELAPVAVDGATVLRRAAHLSIQEDQPEVVVTAGDPTRYPPTSPQSRCLATGRSIRDPVIDESTSWLAQDPLRTAKLRVLGVHSHLVVPLQARGKTMGVATLLRWKSPEPFDDDDQLLVEELAARAAVCIENARRFTREHNTALALQHSLLPHGLPEQSAVEAAYRYLPADTEAGVGGDWFDVIPLSGARVALVVGDVVGHGIHAAATMGRLRTAVQTLADLDLPPDELLARLDDLVIRLADEADAADDARVIGGTCVYAVYDPISRKLTVARAGHPSPAIAHLREPVEFPDIPAGPPLGLGGLPFECAEIDIEEGSVIAFYTDGLIEASDRDVDVGFERLCFALAHPDRPLEEICNTMVRMLLPEHPRDDVAFLVARPRTLSADDVASWDVPAVPSAVHTIRQMANRQLSAWNLDDAAFTTELIVSELVTNAIRHASQPISLRLIRERTLICEVSDSSNASPRLRRPVSTDEGGRGLFLVAQVAQRWGTRYTPQGKTIWAELPLPSEQAHPSPNRTQIGNTGPT</sequence>
<dbReference type="FunFam" id="3.30.450.40:FF:000035">
    <property type="entry name" value="PAS sensor protein"/>
    <property type="match status" value="1"/>
</dbReference>
<dbReference type="Pfam" id="PF07228">
    <property type="entry name" value="SpoIIE"/>
    <property type="match status" value="1"/>
</dbReference>
<dbReference type="Gene3D" id="3.30.450.20">
    <property type="entry name" value="PAS domain"/>
    <property type="match status" value="2"/>
</dbReference>
<accession>A0AB39R301</accession>
<evidence type="ECO:0000256" key="1">
    <source>
        <dbReference type="ARBA" id="ARBA00022801"/>
    </source>
</evidence>
<dbReference type="SMART" id="SM00331">
    <property type="entry name" value="PP2C_SIG"/>
    <property type="match status" value="1"/>
</dbReference>
<dbReference type="Gene3D" id="3.30.450.40">
    <property type="match status" value="1"/>
</dbReference>